<dbReference type="EMBL" id="CP003410">
    <property type="protein sequence ID" value="AGM05286.1"/>
    <property type="molecule type" value="Genomic_DNA"/>
</dbReference>
<evidence type="ECO:0000313" key="2">
    <source>
        <dbReference type="EMBL" id="AGM05286.1"/>
    </source>
</evidence>
<keyword evidence="3" id="KW-1185">Reference proteome</keyword>
<dbReference type="Proteomes" id="UP000013968">
    <property type="component" value="Chromosome"/>
</dbReference>
<gene>
    <name evidence="2" type="ORF">AORI_2699</name>
</gene>
<dbReference type="KEGG" id="aoi:AORI_2699"/>
<feature type="region of interest" description="Disordered" evidence="1">
    <location>
        <begin position="58"/>
        <end position="113"/>
    </location>
</feature>
<evidence type="ECO:0000313" key="3">
    <source>
        <dbReference type="Proteomes" id="UP000013968"/>
    </source>
</evidence>
<accession>R4SYN5</accession>
<evidence type="ECO:0000256" key="1">
    <source>
        <dbReference type="SAM" id="MobiDB-lite"/>
    </source>
</evidence>
<dbReference type="AlphaFoldDB" id="R4SYN5"/>
<name>R4SYN5_9PSEU</name>
<proteinExistence type="predicted"/>
<reference evidence="2 3" key="1">
    <citation type="journal article" date="2013" name="BMC Genomics">
        <title>ContigScape: a Cytoscape plugin facilitating microbial genome gap closing.</title>
        <authorList>
            <person name="Tang B."/>
            <person name="Wang Q."/>
            <person name="Yang M."/>
            <person name="Xie F."/>
            <person name="Zhu Y."/>
            <person name="Zhuo Y."/>
            <person name="Wang S."/>
            <person name="Gao H."/>
            <person name="Ding X."/>
            <person name="Zhang L."/>
            <person name="Zhao G."/>
            <person name="Zheng H."/>
        </authorList>
    </citation>
    <scope>NUCLEOTIDE SEQUENCE [LARGE SCALE GENOMIC DNA]</scope>
    <source>
        <strain evidence="2 3">HCCB10007</strain>
    </source>
</reference>
<dbReference type="HOGENOM" id="CLU_170848_0_0_11"/>
<sequence>MPGGAVLVCPGGASGARLLRRSAPGEEVLVSPGGVVLDEAGFTGVVRPALVSTGARSVAGASAGSAREDVDLGPDEVVSDGGSVVAEGAGGGAGISAEGRVGAPKSAAVRRIP</sequence>
<organism evidence="2 3">
    <name type="scientific">Amycolatopsis keratiniphila</name>
    <dbReference type="NCBI Taxonomy" id="129921"/>
    <lineage>
        <taxon>Bacteria</taxon>
        <taxon>Bacillati</taxon>
        <taxon>Actinomycetota</taxon>
        <taxon>Actinomycetes</taxon>
        <taxon>Pseudonocardiales</taxon>
        <taxon>Pseudonocardiaceae</taxon>
        <taxon>Amycolatopsis</taxon>
        <taxon>Amycolatopsis japonica group</taxon>
    </lineage>
</organism>
<protein>
    <submittedName>
        <fullName evidence="2">Uncharacterized protein</fullName>
    </submittedName>
</protein>